<evidence type="ECO:0000313" key="8">
    <source>
        <dbReference type="Proteomes" id="UP001158576"/>
    </source>
</evidence>
<feature type="region of interest" description="Disordered" evidence="5">
    <location>
        <begin position="5859"/>
        <end position="5894"/>
    </location>
</feature>
<organism evidence="7 8">
    <name type="scientific">Oikopleura dioica</name>
    <name type="common">Tunicate</name>
    <dbReference type="NCBI Taxonomy" id="34765"/>
    <lineage>
        <taxon>Eukaryota</taxon>
        <taxon>Metazoa</taxon>
        <taxon>Chordata</taxon>
        <taxon>Tunicata</taxon>
        <taxon>Appendicularia</taxon>
        <taxon>Copelata</taxon>
        <taxon>Oikopleuridae</taxon>
        <taxon>Oikopleura</taxon>
    </lineage>
</organism>
<dbReference type="PANTHER" id="PTHR11039:SF64">
    <property type="entry name" value="NEBULIN-RELATED-ANCHORING PROTEIN-LIKE"/>
    <property type="match status" value="1"/>
</dbReference>
<dbReference type="SMART" id="SM00326">
    <property type="entry name" value="SH3"/>
    <property type="match status" value="1"/>
</dbReference>
<name>A0ABN7S3X5_OIKDI</name>
<dbReference type="Proteomes" id="UP001158576">
    <property type="component" value="Chromosome PAR"/>
</dbReference>
<feature type="domain" description="SH3" evidence="6">
    <location>
        <begin position="5997"/>
        <end position="6056"/>
    </location>
</feature>
<accession>A0ABN7S3X5</accession>
<evidence type="ECO:0000259" key="6">
    <source>
        <dbReference type="PROSITE" id="PS50002"/>
    </source>
</evidence>
<dbReference type="Pfam" id="PF14604">
    <property type="entry name" value="SH3_9"/>
    <property type="match status" value="1"/>
</dbReference>
<dbReference type="PROSITE" id="PS50002">
    <property type="entry name" value="SH3"/>
    <property type="match status" value="1"/>
</dbReference>
<keyword evidence="1 4" id="KW-0728">SH3 domain</keyword>
<dbReference type="PANTHER" id="PTHR11039">
    <property type="entry name" value="NEBULIN"/>
    <property type="match status" value="1"/>
</dbReference>
<proteinExistence type="predicted"/>
<keyword evidence="8" id="KW-1185">Reference proteome</keyword>
<sequence>MAEEQQEMQEQVPMDEQGDSVPILVDRSKLTPQMRHFLTMSKMQSENAYKEEAAKVNSKNEFTKTFTDQAEYKINKAVHEATVDRNYKKGAAEAVENFKGHQNLGYDNPQMAHHAKNNEMLSNAYYKEDYEMDKDIVYFPMEASPGYVNAKKVKEATDDANYKAKAAENNQQNKLNLCETPVYQTQEALKAKVSNKAYTKDYEEAKINVHPTPVTHEMVASKKAGELTKRAYGANGMEAIRSYNNDASMLNRGDIQQAQKTQKQDDHLKREYRKDYEESKTKYEFEKALNDVPVIKQQILASKQADATNTTYGAGGKQSMERNEFTKTYCDTNVYKTNKAITAITRDSLYQAGKADAIKSFKGFQALDINQVPSFKQHMANQENLSNVYYTDDYENDKDLVYFPTNITPKYESDKKNAEINANYKTEAAKDAETHKFNLAESETYKNQKDVESKTRPKQYTEKWEQEKFKVIGTAVTKEMELIETLKKTKDAAYTEAWDEAKLNIHYPPDNPLMLQAKKSAKQSSDIEYKKDYRENVLGAKSSADAEGDLEYVVNKNNKAITDDANYKKDAMAAMEHHKYAPEFCETEKYKIAKNITEITSDRYNTTKETLKNFQGWNTIRPGDNPLIVHHAKNADQLNPYLYKEDYEVDKTLVDYPVHMSEHYQNTKNLKEKLDGYTEDYEKMKQQNRLDLTKTEKYINDEALSKNYRSDKGYKAKYEKEVQGHCIGSETNPQLEQLKGLKPYQNDKLYQEGARELMKTTNVPHDAPEFELSKKRNEIRSDKFYKKNYEETKHKNIPGPVENYHDYKTQAEVKAITNDAAYKKKYNETVVTNSVTKEFCNTEQYKTNKNLKKLTSKANYSDFPETLAKYKGFQSIDTNEVPEFAMHARNADQLSQPLYKEDYNNEKDLVFFPVHMSEKYQQDKKLHKDIKDYDANYQDKKHEVNFNQAETEKYLQDKEHRAKTSDKGYKKEWSEKVQGTTVGTARTMEMDLQDTLKITKDSAYKEGAKERMKSYNRSLQDPDYEQMAKSQIQRSDKDYKKDYNENVLGKNIGAPIEGHLDYYNQKKVKEITQDSAYTADAKDRMRSFVLEPNAPFVRNAIDVQKQVNMASYRKSGKEAIDQFKGFQQLDIYKNPYLNRHIINSENLSNNYYKEEYEIDKDCVYFPYNTTEKYAADKKLHDTAGDLAYAESHKKEDWKHSMDLCATEKYQQDAKLVAENQGQRYKAKYLEDVSKGRAGGKLVHTWEIDAMNMMKKVRDQAYTAGAKQIQRKYDLMLDDNKLSHLMKVQDVCNARLYKKDYNENTLGKGAADPGIAYPYYKEQAKLTEKMQASEYTKDAKERMEKPENYVRWDELRRSRKVALQCKDSEYRKSFHEAVKSMKGFQQLDIFQNPYMSRHIVNAENASDVYYKEDYENNKDVVYFPVQITERFQDMKKIAEIEADYKTEAKKIQAKVTFDAASTEKYNADKALREKLGAEYTKNSIEINARPKGVDKTMDMERIEKLKIVQGTNYAAEAKRLAMKYGLTADDTKLANSLLSAKITSDRLYHEHYNKHVRGTTAQNPGIAYEIEVTRNKNAAKIRSDNEYQKDAKKLAQRNEFTKQKYSESEKARLVALQCNDSEYQKGKREAVNEFKGYMRMDASLHPVVTRGILVSEMQSAALYREDWEMEKDLIYYPLNMTPGYEQLKAADEYKSDANYRAKWEQDKIATKYNAALTEKYNNDLEIRKVQSDAFYRSEWNSKQRHEFKTPARTMEMDRFEPLRKLTNKAYALEAKKLGEKYGLVHDDITLRNLMAVGGITSQIAYKKAYNAEDLGKSSKADFYGYLPYVTQRDVKAATNDAAYTKDAKNIMKHNVVAQSNEELRARSVALSMKDSEYKKSMREAIETCKGFMRMDAHLHPVVQRGVAVNEIISDALYKEEWELEKDAIYFPVQMTPGYETAITSTKQSSDIVYKSDYNASKHQNKYDPTVSEKYQSDKVVENARSDKTYRKDYEETKHQNIGIAVTSEMERAGIQRDLRDAKYSLEAKNLAMKYGLTHDDIKLKNLLAVGAICSERLYKDHYNKEVLGKSSKADLNGYPHIKDSFKLQKEMSKAQYEKKSKEILKKNNYAQFDDEIRARNMALSVKDSAYRSSMWKAIDEFKGFMRMDASSHPVVTRGILVAELMSDALYKEDYMLERDLIYYPVQITPGYESATNAQNFASDINYRAKYHETKAENKYNSTLDQRYAEIKTHEKARSDKTYKADYEATKHNAKGTPVTQEMERAAIMKEISDDKYKAEAKKLAMKYGLTCDDIKLANSLAVAKIASDKLYKKDYNENVLGASGKADLQGYPVYKDAKENNAKLNSKAYKKDAMKVLEKNNYAQFDDEIRAREVALYCNPDRYSQQRREVINDMKGFMRMDAAMHPVVTRGIEVAEMQSAALYREEWEIEKDLIYFPAQITPGYESAQDAYKFQSENLYRKKYKDDLENAPVFNPVHTEKYQQDKETEKHRSDKHYKAKWDDMKEKGQGFSSVPVTMEMERAKLLEKTAMKIYGKEAKNVAMKYGLDAQDVTLSNLKNVQQLRSDILYKKKYIEEDLGKSSVADLKGYPHLEASNKLQKAMSKAEYEKDAKQCLTKNNYVQFDEQNRAEKMAYEVRGSNYRRQMWETINKYKGFQRMDAASHPIVAEGNRVNDIISQRNYIEDYLIDRNVIYYPVHMTPGYEAAMFAAKWQSNIEYDADYQENKMKNKFNMTETERYKDIQVTEQFRSDKNYQAKVKADFSAGKGLTSIKETPEMVISKALKPLRTEYMKEAKDLAAKYSLCAGAVEIAHALEVADVTSMALYKKDYNENTLGKAAANPGIAYPFYDLCKEYQSQRSDKNYKGDLQKVHDKYTFMDSDECRRARAAALSCTPREYTKQREEVIKKYQGFQRMDAATHPIVLEGERVNNLISKARYLEDFIIEKESVFYPVHLTAGYENSINAQKLLSETEYKKDHEANKFKNVYDSSKTEKYAADKVHEKHRSDFYYKLEANKMFSEGKGFTEVAERFDINLSKELQKTQGDRYVKEAKEIAGKYGLAHDAMAITSAIAISDVISKKLYKKKYEEECLGTGAKNPAIAHPEYLHYRDVQAALNQSNYKAEGDKIKVKYTVAESNETLRARSVALQCTDKEYKKQRAEVINKYKGFQHMDAHNHPVVVEGERVNDIISHSKYIEDYLVERNFVYFPAHITPGYENAVAVNKFQSDIPYRKDYLENRAKNVYDVTTTERYADQKAAVKYKNDQYYAEEWNTTGKLKFTPVSDTPVQNLAKANSKLQRPNDYVADAKDIMSKYGLELQNLNLQESMKNGQHHKDYLYKEKYNKETKGKGGNYKGIDDVFDYKRAKENQFNLNEKNYRATGEEFNHKYTLVYDTPVQLTALKNQKNINHALYSKSKIEAIEKFKGFQRMDAATHPIVVEGERVNDVISHRKYIEDYLIDRNVIYYPVHMTPGYETAMYASKWQSNIGYTDEYQKSKVKNVYNQAESEQYKDAKARQAAIGQNAYGREWKDKLATSKQHTEIVDPTEVKLAKSVKPWIGKAAYIKAAKEIAAKHGLVAGDISLQHAAECKLKLSMKDYRQAYVESVQGVGGKYQSIDDLFIEKQAKLTQEQLSQKNYTAKDDASLHQYTVIPDSIEMQRVKAQAGLLNDYLYSASRRDCIARYKGFQNMDAHSHPVVIRGVEAMERISNSKYTEEWKEIKEMIYFPVQITPAYESAMQAYQFQSQLLYNKDYHKEKHNNVYNMCTSEGYAQKQTANKILSDHHYQEDYRKNKGKGFTEVMTLKEETAKSVQPQTSIRLYQQAAKDLMGKYHIDCTAMEVGHAMEMRNVCSQRIYDDVYNKEVKGLPSRFFHLTETYDTYKKNAINLNDKIYQQDGRVASHQYTFGPNLMLEHYKNVMKLMSTSDYTKSQKIVNNTFKAFSKLCVGDDMNMVRAAENARNLSDWRYKEEYLEERNYAYFPVHITPGYENALQHTKMMSDKKYKAEYEESKRKANHFRANETEHYIQNKDLDGFLSIHKYRAKYMADRNKGYKGVKGLDMVQENLRDCQKRLSNWTYEQEARNTMGKYNLDLDFMPFKLAKANDVIQSENLYRKAGKEFNTKYQSAGKDEFALQLHAANKKLQNPNNYAADWNKQKEKYTLIPDSVAVEGAKAASKAFSQKEYLKDYEAAVKSASSFKNIDMWPEDRFHSEVTRNMSKHAYQEEYLIDRECCFYPVHITPGYELSLEVNRFQSQWLYLQKYKKDIQGAPNKYKITESEKYSQDKKNKGLLDFKYQEAGKAANTKWQFTIITPVHEHQKAMIELGSESKYKKEAKEIMMKYDLPVQRIDIVAAKEARQMVSDYIYLTKHREEKGKSRLWNAAAALDGPRHKENQQNVSEKGYKEAAEKMKTTFNIPVDHLPIKAAQEAAAACSNLDYKKTYQEAIKQCRAFTKLSIKDSLTQTFHQDVKEILSDKKYKEEYMEEQVGWCIPEFDTPEYRRIKEQYDRGDVSDKLYKKTFYKNTFGKGLTDFTGPSFQHALNMKTEQSKISYEAKDKEKHKWASHMANQTPGAMELKEAQKYQSASSYKQPEHYMGIGAAVMSEETKNQLEVQHLASVNEYKQKYEETKHISDFAKCEEPIDMAAFKDAQKLQSDNLYKAQHLKEDFGRPAELAMSVKLVQDRENQKLASEHPYKLKGEKAKHIQSYQNNLFLTPWAKYVEEMKHLVSDNKYKEEWNDEKSAIWVPYMWTVEYEHYKEQADLKNQRAYTGDAKKALSKTANLYQSVEHEFQKEVKKEISTINYGNKVKGVMQHGPHTTVADTPAILHAKEAQELASGQKYKAEAEVFNKFCALDPTGATKLAKDANVVKLDQTYDLKATPIELKDDFKTQELLRAQKMVGGKDYKKEAIAEMHAVNGCSVTDTPWQLTVDNAQKYASETQYREDPSKMKIFDDGTHDIQKYADRQANISDVKYREEYNDYWKGQVLSLPIPFDLTMESLCERQKLTDDKAYKEKAKEAAQKYLVVPDTPYYRHLKELAEKSGERTYKAAALHEMRAMNLNTADSFSINEVKKAEALKSNREYQREAKLEMSLNSQTVNKETAAQIEATKVSDKIGYYKDGKEAMKSNLQAHKTLEQAHIKDTVEKLNDRNYKAAAKVEMHAVNCNTIGVQLNAAKDAQKLTDEKGYKEIALKDMQSTNIRDADNFVFNNVKQIQKAVSDVEYKNSDQFGGIKDNEWCFQFPDDLSLTSAQQTTKYQSDAAYKKQFNEQKGKVAFIAADTPEYARLQKMQEQYSDLKYRDQVKREMKDITFTPNLKEATKASEIASDVKYRKAGKTELQKNTQVKDMIVDHQASITKDTLRSDRDYKQQYEMEKSKFTALPDDIQTTHRSRVQKIASKIAYQQENKMSEYSKLERTYDQERHDDNQYLVSSKYKQKTEGKSLDMVPSMEAKLEFQTLASKIEYSKNKQQDKNSFKPESTPMYNQLKDLKSIQSDVQYKKKAREGMDKNHATSIEDRPDIAQNATASKLVSDKAYKEAGKQGSSGYTFVPEAPIHQHHNHAGKINSELHYKREGLKSQKGKGWEADEANPFQQTYMEAQRFTSGRNYKTAARDAMKASCYEDDFNSERVKKASRILSDREYKKDFEKTMKGYGYDLHMTPAMEAIRKANAIKSDKEYKKQYESELKGRSAGDVLQTPAMKAAMAAQQLMKKESLGEAIAGNDKWVTARVNAILDTPEMRRIKGVAKTSERNYRIKVNPGATVLDTPEMRRVKNVSKIQSKVGYADNKWKGKSCGVMDTPEMRMVKRNQKNFSELKYKEDLQKQAGKRIQVADDLATKRARRATDIASDLNYKGIRGKVDQMEAARMTLENEARQQQIRSQAPAQSTGTRVGRAMPRYRADPGSVFDIEDPTDIEYGSSYNHHYDTADDMDGDGSDYELLANWDPKKVGEQTSSWKSYLTGSYKRAYAPGHVMKYQEGETQQALQNVGYESSFYGGSNMQTPAPVQEEQVEFISVRALYDYTAADDDEVSFQEGDIISQAQEIGGGWLFGVVERTGASGMLPGNYVQQI</sequence>
<dbReference type="PROSITE" id="PS51216">
    <property type="entry name" value="NEBULIN"/>
    <property type="match status" value="13"/>
</dbReference>
<dbReference type="InterPro" id="IPR055297">
    <property type="entry name" value="NEBU/NEBL"/>
</dbReference>
<dbReference type="SMART" id="SM00227">
    <property type="entry name" value="NEBU"/>
    <property type="match status" value="83"/>
</dbReference>
<gene>
    <name evidence="7" type="ORF">OKIOD_LOCUS3841</name>
</gene>
<protein>
    <submittedName>
        <fullName evidence="7">Oidioi.mRNA.OKI2018_I69.PAR.g12283.t1.cds</fullName>
    </submittedName>
</protein>
<dbReference type="Pfam" id="PF00880">
    <property type="entry name" value="Nebulin"/>
    <property type="match status" value="7"/>
</dbReference>
<dbReference type="SUPFAM" id="SSF50044">
    <property type="entry name" value="SH3-domain"/>
    <property type="match status" value="1"/>
</dbReference>
<keyword evidence="2" id="KW-0677">Repeat</keyword>
<feature type="compositionally biased region" description="Basic and acidic residues" evidence="5">
    <location>
        <begin position="5452"/>
        <end position="5463"/>
    </location>
</feature>
<dbReference type="InterPro" id="IPR000900">
    <property type="entry name" value="Nebulin_repeat"/>
</dbReference>
<evidence type="ECO:0000256" key="5">
    <source>
        <dbReference type="SAM" id="MobiDB-lite"/>
    </source>
</evidence>
<keyword evidence="3" id="KW-0009">Actin-binding</keyword>
<dbReference type="Gene3D" id="2.30.30.40">
    <property type="entry name" value="SH3 Domains"/>
    <property type="match status" value="1"/>
</dbReference>
<dbReference type="InterPro" id="IPR001452">
    <property type="entry name" value="SH3_domain"/>
</dbReference>
<evidence type="ECO:0000256" key="2">
    <source>
        <dbReference type="ARBA" id="ARBA00022737"/>
    </source>
</evidence>
<dbReference type="InterPro" id="IPR036028">
    <property type="entry name" value="SH3-like_dom_sf"/>
</dbReference>
<feature type="region of interest" description="Disordered" evidence="5">
    <location>
        <begin position="5452"/>
        <end position="5508"/>
    </location>
</feature>
<dbReference type="EMBL" id="OU015568">
    <property type="protein sequence ID" value="CAG5089625.1"/>
    <property type="molecule type" value="Genomic_DNA"/>
</dbReference>
<evidence type="ECO:0000256" key="4">
    <source>
        <dbReference type="PROSITE-ProRule" id="PRU00192"/>
    </source>
</evidence>
<reference evidence="7 8" key="1">
    <citation type="submission" date="2021-04" db="EMBL/GenBank/DDBJ databases">
        <authorList>
            <person name="Bliznina A."/>
        </authorList>
    </citation>
    <scope>NUCLEOTIDE SEQUENCE [LARGE SCALE GENOMIC DNA]</scope>
</reference>
<feature type="compositionally biased region" description="Basic and acidic residues" evidence="5">
    <location>
        <begin position="5491"/>
        <end position="5507"/>
    </location>
</feature>
<dbReference type="CDD" id="cd11789">
    <property type="entry name" value="SH3_Nebulin_family_C"/>
    <property type="match status" value="1"/>
</dbReference>
<evidence type="ECO:0000256" key="3">
    <source>
        <dbReference type="ARBA" id="ARBA00023203"/>
    </source>
</evidence>
<evidence type="ECO:0000313" key="7">
    <source>
        <dbReference type="EMBL" id="CAG5089625.1"/>
    </source>
</evidence>
<feature type="compositionally biased region" description="Polar residues" evidence="5">
    <location>
        <begin position="5861"/>
        <end position="5876"/>
    </location>
</feature>
<evidence type="ECO:0000256" key="1">
    <source>
        <dbReference type="ARBA" id="ARBA00022443"/>
    </source>
</evidence>